<feature type="region of interest" description="Disordered" evidence="3">
    <location>
        <begin position="1"/>
        <end position="25"/>
    </location>
</feature>
<name>A0ABT0JSL0_9ACTN</name>
<comment type="caution">
    <text evidence="6">The sequence shown here is derived from an EMBL/GenBank/DDBJ whole genome shotgun (WGS) entry which is preliminary data.</text>
</comment>
<sequence>MTQHLSRPDTVPDSEPPPTGVPGLPEPLDIVGIGALNLDYIADTSGDPGLRRLLADGGIAVGSGGPMPLTWGGESAVDERTIYGILELVDASSLSSSLGGSAFNAIYALAQMRLDLRLGYVGVAGRVPLRGQSSIAELARWGVDTCQTYPIKEAMCGVCFSLMDAGERTLLTHGGANARMGAVIEENFEAIVSYLTRARVVHVTSFLDPETPSRLLRLLTMLRAASPNVAITFDPGHVWSAERSVDVLGMVALADYLLLNAAELALMGRASPGESDEKVAARVLDLMASAQAVVLVKRPAGITLYRKDGDRIAADVFPQQPLPTEEIRDATGAGDVFAAGLLSVLGSTRLQLELGALLGMRLARQKLRYVGSQGHASFAALTRSFIAAREAERYEDPHPGGIFVAHGGDPQWLAVKEYLEREFAAPVHSFESGVWGSSQVSSVLEKYLNLCGTAICVLTTEDLVEHGRGFARQNVVHEVGLFQGRYGQDRVIILVEEGCRFLPDIGATPPLVFPRNSIKKTFWSLREELLRKGVRIR</sequence>
<dbReference type="Proteomes" id="UP001201873">
    <property type="component" value="Unassembled WGS sequence"/>
</dbReference>
<dbReference type="InterPro" id="IPR011611">
    <property type="entry name" value="PfkB_dom"/>
</dbReference>
<dbReference type="RefSeq" id="WP_248823171.1">
    <property type="nucleotide sequence ID" value="NZ_JALKFT010000001.1"/>
</dbReference>
<dbReference type="PANTHER" id="PTHR10584:SF166">
    <property type="entry name" value="RIBOKINASE"/>
    <property type="match status" value="1"/>
</dbReference>
<reference evidence="6 7" key="1">
    <citation type="submission" date="2022-04" db="EMBL/GenBank/DDBJ databases">
        <title>Genome diversity in the genus Frankia.</title>
        <authorList>
            <person name="Carlos-Shanley C."/>
            <person name="Hahn D."/>
        </authorList>
    </citation>
    <scope>NUCLEOTIDE SEQUENCE [LARGE SCALE GENOMIC DNA]</scope>
    <source>
        <strain evidence="6 7">Ag45/Mut15</strain>
    </source>
</reference>
<dbReference type="SUPFAM" id="SSF53613">
    <property type="entry name" value="Ribokinase-like"/>
    <property type="match status" value="1"/>
</dbReference>
<organism evidence="6 7">
    <name type="scientific">Frankia umida</name>
    <dbReference type="NCBI Taxonomy" id="573489"/>
    <lineage>
        <taxon>Bacteria</taxon>
        <taxon>Bacillati</taxon>
        <taxon>Actinomycetota</taxon>
        <taxon>Actinomycetes</taxon>
        <taxon>Frankiales</taxon>
        <taxon>Frankiaceae</taxon>
        <taxon>Frankia</taxon>
    </lineage>
</organism>
<dbReference type="InterPro" id="IPR029056">
    <property type="entry name" value="Ribokinase-like"/>
</dbReference>
<dbReference type="GO" id="GO:0016301">
    <property type="term" value="F:kinase activity"/>
    <property type="evidence" value="ECO:0007669"/>
    <property type="project" value="UniProtKB-KW"/>
</dbReference>
<dbReference type="PANTHER" id="PTHR10584">
    <property type="entry name" value="SUGAR KINASE"/>
    <property type="match status" value="1"/>
</dbReference>
<evidence type="ECO:0000256" key="2">
    <source>
        <dbReference type="ARBA" id="ARBA00022777"/>
    </source>
</evidence>
<keyword evidence="1" id="KW-0808">Transferase</keyword>
<protein>
    <submittedName>
        <fullName evidence="6">PfkB family carbohydrate kinase</fullName>
    </submittedName>
</protein>
<evidence type="ECO:0000256" key="3">
    <source>
        <dbReference type="SAM" id="MobiDB-lite"/>
    </source>
</evidence>
<evidence type="ECO:0000259" key="4">
    <source>
        <dbReference type="Pfam" id="PF00294"/>
    </source>
</evidence>
<keyword evidence="7" id="KW-1185">Reference proteome</keyword>
<dbReference type="Pfam" id="PF10137">
    <property type="entry name" value="CAP12-PCTIR_TIR"/>
    <property type="match status" value="1"/>
</dbReference>
<dbReference type="InterPro" id="IPR019302">
    <property type="entry name" value="CAP12/PCTIR_TIR_dom"/>
</dbReference>
<feature type="domain" description="CD-NTase-associated protein 12/Pycsar effector protein TIR" evidence="5">
    <location>
        <begin position="402"/>
        <end position="505"/>
    </location>
</feature>
<gene>
    <name evidence="6" type="ORF">MXD59_01905</name>
</gene>
<evidence type="ECO:0000313" key="6">
    <source>
        <dbReference type="EMBL" id="MCK9874545.1"/>
    </source>
</evidence>
<evidence type="ECO:0000256" key="1">
    <source>
        <dbReference type="ARBA" id="ARBA00022679"/>
    </source>
</evidence>
<accession>A0ABT0JSL0</accession>
<proteinExistence type="predicted"/>
<feature type="domain" description="Carbohydrate kinase PfkB" evidence="4">
    <location>
        <begin position="87"/>
        <end position="373"/>
    </location>
</feature>
<dbReference type="Pfam" id="PF00294">
    <property type="entry name" value="PfkB"/>
    <property type="match status" value="1"/>
</dbReference>
<evidence type="ECO:0000313" key="7">
    <source>
        <dbReference type="Proteomes" id="UP001201873"/>
    </source>
</evidence>
<dbReference type="Gene3D" id="3.40.1190.20">
    <property type="match status" value="1"/>
</dbReference>
<evidence type="ECO:0000259" key="5">
    <source>
        <dbReference type="Pfam" id="PF10137"/>
    </source>
</evidence>
<dbReference type="EMBL" id="JALKFT010000001">
    <property type="protein sequence ID" value="MCK9874545.1"/>
    <property type="molecule type" value="Genomic_DNA"/>
</dbReference>
<keyword evidence="2 6" id="KW-0418">Kinase</keyword>